<reference evidence="3" key="1">
    <citation type="journal article" date="2020" name="Stud. Mycol.">
        <title>101 Dothideomycetes genomes: a test case for predicting lifestyles and emergence of pathogens.</title>
        <authorList>
            <person name="Haridas S."/>
            <person name="Albert R."/>
            <person name="Binder M."/>
            <person name="Bloem J."/>
            <person name="Labutti K."/>
            <person name="Salamov A."/>
            <person name="Andreopoulos B."/>
            <person name="Baker S."/>
            <person name="Barry K."/>
            <person name="Bills G."/>
            <person name="Bluhm B."/>
            <person name="Cannon C."/>
            <person name="Castanera R."/>
            <person name="Culley D."/>
            <person name="Daum C."/>
            <person name="Ezra D."/>
            <person name="Gonzalez J."/>
            <person name="Henrissat B."/>
            <person name="Kuo A."/>
            <person name="Liang C."/>
            <person name="Lipzen A."/>
            <person name="Lutzoni F."/>
            <person name="Magnuson J."/>
            <person name="Mondo S."/>
            <person name="Nolan M."/>
            <person name="Ohm R."/>
            <person name="Pangilinan J."/>
            <person name="Park H.-J."/>
            <person name="Ramirez L."/>
            <person name="Alfaro M."/>
            <person name="Sun H."/>
            <person name="Tritt A."/>
            <person name="Yoshinaga Y."/>
            <person name="Zwiers L.-H."/>
            <person name="Turgeon B."/>
            <person name="Goodwin S."/>
            <person name="Spatafora J."/>
            <person name="Crous P."/>
            <person name="Grigoriev I."/>
        </authorList>
    </citation>
    <scope>NUCLEOTIDE SEQUENCE</scope>
    <source>
        <strain evidence="3">HMLAC05119</strain>
    </source>
</reference>
<feature type="compositionally biased region" description="Basic and acidic residues" evidence="1">
    <location>
        <begin position="69"/>
        <end position="102"/>
    </location>
</feature>
<feature type="region of interest" description="Disordered" evidence="1">
    <location>
        <begin position="1"/>
        <end position="212"/>
    </location>
</feature>
<accession>A0A6A5QYM9</accession>
<proteinExistence type="predicted"/>
<sequence>MARELSPFSARKLLTQKLAQEGRGLPQHSGTRSRSRERTSKNEPARDHRPRDGKRGKSTERKRSRSRDRRRDQSKDRRRDRSNDKERARRESKRDRDRDRLGSRRHRSRSRDRKRRDGSREARRSRSHSRSPLPRRSRRPRTPSRSASASPPPKRRRRTPSPSCTRSRSPHRRTKKPLPSQEVSFRGLDDSTQAPSKYGGAPPDKEKPNFKPTGALAKAANRVEGTRISLKYNEPPEARKPSPSQPWRIFVFKGEDVVDTLEIWQKSCWLLGRSHQVVDYVLEHPSSSGQHAVIQFRYIQKTVEDEFGVKSKKGKVKPYIIDLESSNGTELNGESLDASRYFELRDKDILKFAGSEREYVVMLPPPEK</sequence>
<protein>
    <submittedName>
        <fullName evidence="3">SMAD/FHA domain-containing protein</fullName>
    </submittedName>
</protein>
<dbReference type="SUPFAM" id="SSF49879">
    <property type="entry name" value="SMAD/FHA domain"/>
    <property type="match status" value="1"/>
</dbReference>
<dbReference type="InterPro" id="IPR008984">
    <property type="entry name" value="SMAD_FHA_dom_sf"/>
</dbReference>
<feature type="compositionally biased region" description="Basic and acidic residues" evidence="1">
    <location>
        <begin position="34"/>
        <end position="61"/>
    </location>
</feature>
<evidence type="ECO:0000313" key="4">
    <source>
        <dbReference type="Proteomes" id="UP000800096"/>
    </source>
</evidence>
<dbReference type="PANTHER" id="PTHR23308">
    <property type="entry name" value="NUCLEAR INHIBITOR OF PROTEIN PHOSPHATASE-1"/>
    <property type="match status" value="1"/>
</dbReference>
<keyword evidence="4" id="KW-1185">Reference proteome</keyword>
<gene>
    <name evidence="3" type="ORF">BDU57DRAFT_508873</name>
</gene>
<dbReference type="InterPro" id="IPR000253">
    <property type="entry name" value="FHA_dom"/>
</dbReference>
<dbReference type="EMBL" id="ML979132">
    <property type="protein sequence ID" value="KAF1920512.1"/>
    <property type="molecule type" value="Genomic_DNA"/>
</dbReference>
<name>A0A6A5QYM9_AMPQU</name>
<feature type="compositionally biased region" description="Basic residues" evidence="1">
    <location>
        <begin position="125"/>
        <end position="142"/>
    </location>
</feature>
<dbReference type="Gene3D" id="2.60.200.20">
    <property type="match status" value="1"/>
</dbReference>
<feature type="domain" description="FHA" evidence="2">
    <location>
        <begin position="269"/>
        <end position="336"/>
    </location>
</feature>
<dbReference type="InterPro" id="IPR050923">
    <property type="entry name" value="Cell_Proc_Reg/RNA_Proc"/>
</dbReference>
<evidence type="ECO:0000259" key="2">
    <source>
        <dbReference type="PROSITE" id="PS50006"/>
    </source>
</evidence>
<dbReference type="AlphaFoldDB" id="A0A6A5QYM9"/>
<dbReference type="Pfam" id="PF00498">
    <property type="entry name" value="FHA"/>
    <property type="match status" value="1"/>
</dbReference>
<feature type="compositionally biased region" description="Basic residues" evidence="1">
    <location>
        <begin position="103"/>
        <end position="117"/>
    </location>
</feature>
<dbReference type="OrthoDB" id="444265at2759"/>
<evidence type="ECO:0000313" key="3">
    <source>
        <dbReference type="EMBL" id="KAF1920512.1"/>
    </source>
</evidence>
<evidence type="ECO:0000256" key="1">
    <source>
        <dbReference type="SAM" id="MobiDB-lite"/>
    </source>
</evidence>
<organism evidence="3 4">
    <name type="scientific">Ampelomyces quisqualis</name>
    <name type="common">Powdery mildew agent</name>
    <dbReference type="NCBI Taxonomy" id="50730"/>
    <lineage>
        <taxon>Eukaryota</taxon>
        <taxon>Fungi</taxon>
        <taxon>Dikarya</taxon>
        <taxon>Ascomycota</taxon>
        <taxon>Pezizomycotina</taxon>
        <taxon>Dothideomycetes</taxon>
        <taxon>Pleosporomycetidae</taxon>
        <taxon>Pleosporales</taxon>
        <taxon>Pleosporineae</taxon>
        <taxon>Phaeosphaeriaceae</taxon>
        <taxon>Ampelomyces</taxon>
    </lineage>
</organism>
<dbReference type="PROSITE" id="PS50006">
    <property type="entry name" value="FHA_DOMAIN"/>
    <property type="match status" value="1"/>
</dbReference>
<dbReference type="Proteomes" id="UP000800096">
    <property type="component" value="Unassembled WGS sequence"/>
</dbReference>
<dbReference type="SMART" id="SM00240">
    <property type="entry name" value="FHA"/>
    <property type="match status" value="1"/>
</dbReference>